<evidence type="ECO:0000256" key="1">
    <source>
        <dbReference type="PROSITE-ProRule" id="PRU00047"/>
    </source>
</evidence>
<dbReference type="Proteomes" id="UP000323000">
    <property type="component" value="Chromosome 11"/>
</dbReference>
<proteinExistence type="predicted"/>
<dbReference type="PANTHER" id="PTHR31286:SF167">
    <property type="entry name" value="OS09G0268800 PROTEIN"/>
    <property type="match status" value="1"/>
</dbReference>
<dbReference type="InterPro" id="IPR025836">
    <property type="entry name" value="Zn_knuckle_CX2CX4HX4C"/>
</dbReference>
<accession>A0A5C7H466</accession>
<gene>
    <name evidence="4" type="ORF">EZV62_023726</name>
</gene>
<evidence type="ECO:0000256" key="2">
    <source>
        <dbReference type="SAM" id="MobiDB-lite"/>
    </source>
</evidence>
<dbReference type="InterPro" id="IPR025558">
    <property type="entry name" value="DUF4283"/>
</dbReference>
<feature type="compositionally biased region" description="Gly residues" evidence="2">
    <location>
        <begin position="359"/>
        <end position="372"/>
    </location>
</feature>
<dbReference type="EMBL" id="VAHF01000011">
    <property type="protein sequence ID" value="TXG51202.1"/>
    <property type="molecule type" value="Genomic_DNA"/>
</dbReference>
<keyword evidence="5" id="KW-1185">Reference proteome</keyword>
<dbReference type="PROSITE" id="PS50158">
    <property type="entry name" value="ZF_CCHC"/>
    <property type="match status" value="1"/>
</dbReference>
<dbReference type="OrthoDB" id="1461917at2759"/>
<feature type="region of interest" description="Disordered" evidence="2">
    <location>
        <begin position="342"/>
        <end position="375"/>
    </location>
</feature>
<evidence type="ECO:0000313" key="4">
    <source>
        <dbReference type="EMBL" id="TXG51202.1"/>
    </source>
</evidence>
<evidence type="ECO:0000259" key="3">
    <source>
        <dbReference type="PROSITE" id="PS50158"/>
    </source>
</evidence>
<dbReference type="InterPro" id="IPR040256">
    <property type="entry name" value="At4g02000-like"/>
</dbReference>
<keyword evidence="1" id="KW-0863">Zinc-finger</keyword>
<dbReference type="GO" id="GO:0008270">
    <property type="term" value="F:zinc ion binding"/>
    <property type="evidence" value="ECO:0007669"/>
    <property type="project" value="UniProtKB-KW"/>
</dbReference>
<keyword evidence="1" id="KW-0862">Zinc</keyword>
<dbReference type="Pfam" id="PF14392">
    <property type="entry name" value="zf-CCHC_4"/>
    <property type="match status" value="1"/>
</dbReference>
<feature type="domain" description="CCHC-type" evidence="3">
    <location>
        <begin position="209"/>
        <end position="224"/>
    </location>
</feature>
<name>A0A5C7H466_9ROSI</name>
<protein>
    <recommendedName>
        <fullName evidence="3">CCHC-type domain-containing protein</fullName>
    </recommendedName>
</protein>
<evidence type="ECO:0000313" key="5">
    <source>
        <dbReference type="Proteomes" id="UP000323000"/>
    </source>
</evidence>
<feature type="compositionally biased region" description="Basic and acidic residues" evidence="2">
    <location>
        <begin position="267"/>
        <end position="277"/>
    </location>
</feature>
<organism evidence="4 5">
    <name type="scientific">Acer yangbiense</name>
    <dbReference type="NCBI Taxonomy" id="1000413"/>
    <lineage>
        <taxon>Eukaryota</taxon>
        <taxon>Viridiplantae</taxon>
        <taxon>Streptophyta</taxon>
        <taxon>Embryophyta</taxon>
        <taxon>Tracheophyta</taxon>
        <taxon>Spermatophyta</taxon>
        <taxon>Magnoliopsida</taxon>
        <taxon>eudicotyledons</taxon>
        <taxon>Gunneridae</taxon>
        <taxon>Pentapetalae</taxon>
        <taxon>rosids</taxon>
        <taxon>malvids</taxon>
        <taxon>Sapindales</taxon>
        <taxon>Sapindaceae</taxon>
        <taxon>Hippocastanoideae</taxon>
        <taxon>Acereae</taxon>
        <taxon>Acer</taxon>
    </lineage>
</organism>
<comment type="caution">
    <text evidence="4">The sequence shown here is derived from an EMBL/GenBank/DDBJ whole genome shotgun (WGS) entry which is preliminary data.</text>
</comment>
<sequence>MSEPEIAQLYANLSLADEDGEVHDIPSGEIRDEEVAVGLCLVGKILSSKKVNRDAFIHLIEQLWSPFGRVGIELVEVNVFLFKFNNQEERNRIWQRGPWYFDKSLIVLVKPEGMGNISQLCFNSVEMWVQIHDVPIICMNRRLAKWMAEQIGRVVDIPTESRDCWGKFLKVKVQIDITKPLKRWLRLRMEQSPAIVMVSLKYERLPEFCYVCGRIGHASKDCEDVEAKREALERVSTKFGSWMRAPGLDWQKPNMMKPVEGSSQIQRRFEGRSEGKGQDLQLLQAGSVQRAETDGDHQHGGSGSVDVQLVKRTDSVWSSKEDSSKNLTNILDKFDGSGSTHVHGLLLPGPSEEASQGGFSLGSGPMGRGDQTGGVVSDLRMEGPAVGHDSREEKRLQIQLPAEGGPSPKRLTTRNWKRSARAKKAEVLLSQPSRKFRDLQTVSTKGKQSFQVQPTPTRIRLYMGSKSPLRPLKLRQERLSPCCHQHWRCAGGNRG</sequence>
<dbReference type="GO" id="GO:0003676">
    <property type="term" value="F:nucleic acid binding"/>
    <property type="evidence" value="ECO:0007669"/>
    <property type="project" value="InterPro"/>
</dbReference>
<dbReference type="Pfam" id="PF14111">
    <property type="entry name" value="DUF4283"/>
    <property type="match status" value="1"/>
</dbReference>
<keyword evidence="1" id="KW-0479">Metal-binding</keyword>
<dbReference type="AlphaFoldDB" id="A0A5C7H466"/>
<feature type="region of interest" description="Disordered" evidence="2">
    <location>
        <begin position="253"/>
        <end position="307"/>
    </location>
</feature>
<reference evidence="5" key="1">
    <citation type="journal article" date="2019" name="Gigascience">
        <title>De novo genome assembly of the endangered Acer yangbiense, a plant species with extremely small populations endemic to Yunnan Province, China.</title>
        <authorList>
            <person name="Yang J."/>
            <person name="Wariss H.M."/>
            <person name="Tao L."/>
            <person name="Zhang R."/>
            <person name="Yun Q."/>
            <person name="Hollingsworth P."/>
            <person name="Dao Z."/>
            <person name="Luo G."/>
            <person name="Guo H."/>
            <person name="Ma Y."/>
            <person name="Sun W."/>
        </authorList>
    </citation>
    <scope>NUCLEOTIDE SEQUENCE [LARGE SCALE GENOMIC DNA]</scope>
    <source>
        <strain evidence="5">cv. Malutang</strain>
    </source>
</reference>
<dbReference type="PANTHER" id="PTHR31286">
    <property type="entry name" value="GLYCINE-RICH CELL WALL STRUCTURAL PROTEIN 1.8-LIKE"/>
    <property type="match status" value="1"/>
</dbReference>
<dbReference type="InterPro" id="IPR001878">
    <property type="entry name" value="Znf_CCHC"/>
</dbReference>